<protein>
    <submittedName>
        <fullName evidence="1">Uncharacterized protein</fullName>
    </submittedName>
</protein>
<dbReference type="HOGENOM" id="CLU_3348289_0_0_11"/>
<evidence type="ECO:0000313" key="2">
    <source>
        <dbReference type="Proteomes" id="UP000005087"/>
    </source>
</evidence>
<name>I1D8A4_9PSEU</name>
<accession>I1D8A4</accession>
<gene>
    <name evidence="1" type="ORF">SacglDRAFT_04351</name>
</gene>
<dbReference type="Proteomes" id="UP000005087">
    <property type="component" value="Chromosome"/>
</dbReference>
<reference evidence="2" key="2">
    <citation type="submission" date="2012-01" db="EMBL/GenBank/DDBJ databases">
        <title>Noncontiguous Finished sequence of chromosome of Saccharomonospora glauca K62.</title>
        <authorList>
            <consortium name="US DOE Joint Genome Institute"/>
            <person name="Lucas S."/>
            <person name="Han J."/>
            <person name="Lapidus A."/>
            <person name="Cheng J.-F."/>
            <person name="Goodwin L."/>
            <person name="Pitluck S."/>
            <person name="Peters L."/>
            <person name="Mikhailova N."/>
            <person name="Held B."/>
            <person name="Detter J.C."/>
            <person name="Han C."/>
            <person name="Tapia R."/>
            <person name="Land M."/>
            <person name="Hauser L."/>
            <person name="Kyrpides N."/>
            <person name="Ivanova N."/>
            <person name="Pagani I."/>
            <person name="Brambilla E.-M."/>
            <person name="Klenk H.-P."/>
            <person name="Woyke T."/>
        </authorList>
    </citation>
    <scope>NUCLEOTIDE SEQUENCE [LARGE SCALE GENOMIC DNA]</scope>
    <source>
        <strain evidence="2">K62</strain>
    </source>
</reference>
<dbReference type="EMBL" id="CM001484">
    <property type="protein sequence ID" value="EIF01179.1"/>
    <property type="molecule type" value="Genomic_DNA"/>
</dbReference>
<sequence>MGGGWEDPRFVHPIGTLDRSEGPSQSSLWIELWITWG</sequence>
<keyword evidence="2" id="KW-1185">Reference proteome</keyword>
<organism evidence="1 2">
    <name type="scientific">Saccharomonospora glauca K62</name>
    <dbReference type="NCBI Taxonomy" id="928724"/>
    <lineage>
        <taxon>Bacteria</taxon>
        <taxon>Bacillati</taxon>
        <taxon>Actinomycetota</taxon>
        <taxon>Actinomycetes</taxon>
        <taxon>Pseudonocardiales</taxon>
        <taxon>Pseudonocardiaceae</taxon>
        <taxon>Saccharomonospora</taxon>
    </lineage>
</organism>
<proteinExistence type="predicted"/>
<evidence type="ECO:0000313" key="1">
    <source>
        <dbReference type="EMBL" id="EIF01179.1"/>
    </source>
</evidence>
<dbReference type="AlphaFoldDB" id="I1D8A4"/>
<reference evidence="1 2" key="1">
    <citation type="submission" date="2011-09" db="EMBL/GenBank/DDBJ databases">
        <authorList>
            <consortium name="US DOE Joint Genome Institute (JGI-PGF)"/>
            <person name="Lucas S."/>
            <person name="Han J."/>
            <person name="Lapidus A."/>
            <person name="Cheng J.-F."/>
            <person name="Goodwin L."/>
            <person name="Pitluck S."/>
            <person name="Peters L."/>
            <person name="Land M.L."/>
            <person name="Hauser L."/>
            <person name="Brambilla E."/>
            <person name="Klenk H.-P."/>
            <person name="Woyke T.J."/>
        </authorList>
    </citation>
    <scope>NUCLEOTIDE SEQUENCE [LARGE SCALE GENOMIC DNA]</scope>
    <source>
        <strain evidence="1 2">K62</strain>
    </source>
</reference>